<keyword evidence="2" id="KW-1185">Reference proteome</keyword>
<evidence type="ECO:0000313" key="1">
    <source>
        <dbReference type="EMBL" id="GBC08050.1"/>
    </source>
</evidence>
<organism evidence="1 2">
    <name type="scientific">Rhizophagus clarus</name>
    <dbReference type="NCBI Taxonomy" id="94130"/>
    <lineage>
        <taxon>Eukaryota</taxon>
        <taxon>Fungi</taxon>
        <taxon>Fungi incertae sedis</taxon>
        <taxon>Mucoromycota</taxon>
        <taxon>Glomeromycotina</taxon>
        <taxon>Glomeromycetes</taxon>
        <taxon>Glomerales</taxon>
        <taxon>Glomeraceae</taxon>
        <taxon>Rhizophagus</taxon>
    </lineage>
</organism>
<dbReference type="AlphaFoldDB" id="A0A2Z6SDG6"/>
<dbReference type="Proteomes" id="UP000247702">
    <property type="component" value="Unassembled WGS sequence"/>
</dbReference>
<proteinExistence type="predicted"/>
<name>A0A2Z6SDG6_9GLOM</name>
<evidence type="ECO:0000313" key="2">
    <source>
        <dbReference type="Proteomes" id="UP000247702"/>
    </source>
</evidence>
<dbReference type="EMBL" id="BEXD01004191">
    <property type="protein sequence ID" value="GBC08050.1"/>
    <property type="molecule type" value="Genomic_DNA"/>
</dbReference>
<protein>
    <submittedName>
        <fullName evidence="1">Uncharacterized protein</fullName>
    </submittedName>
</protein>
<reference evidence="1 2" key="1">
    <citation type="submission" date="2017-11" db="EMBL/GenBank/DDBJ databases">
        <title>The genome of Rhizophagus clarus HR1 reveals common genetic basis of auxotrophy among arbuscular mycorrhizal fungi.</title>
        <authorList>
            <person name="Kobayashi Y."/>
        </authorList>
    </citation>
    <scope>NUCLEOTIDE SEQUENCE [LARGE SCALE GENOMIC DNA]</scope>
    <source>
        <strain evidence="1 2">HR1</strain>
    </source>
</reference>
<accession>A0A2Z6SDG6</accession>
<gene>
    <name evidence="1" type="ORF">RclHR1_07890017</name>
</gene>
<comment type="caution">
    <text evidence="1">The sequence shown here is derived from an EMBL/GenBank/DDBJ whole genome shotgun (WGS) entry which is preliminary data.</text>
</comment>
<sequence length="109" mass="12399">MHFFPNTLGVTRCVLKETGFLGGKLPHVPCFELAFVDIQDYPSQFQIIIISLSVFYIQSKRDYLQCILTLESDNDSIIKGLDDSDPPNYFIALKLEIFTMKNSCKSSLI</sequence>